<dbReference type="AlphaFoldDB" id="A0A6C7E9G5"/>
<proteinExistence type="predicted"/>
<reference evidence="1 2" key="1">
    <citation type="journal article" date="2013" name="Int. J. Syst. Evol. Microbiol.">
        <title>Ilumatobacter nonamiense sp. nov. and Ilumatobacter coccineum sp. nov., isolated from seashore sand.</title>
        <authorList>
            <person name="Matsumoto A."/>
            <person name="Kasai H."/>
            <person name="Matsuo Y."/>
            <person name="Shizuri Y."/>
            <person name="Ichikawa N."/>
            <person name="Fujita N."/>
            <person name="Omura S."/>
            <person name="Takahashi Y."/>
        </authorList>
    </citation>
    <scope>NUCLEOTIDE SEQUENCE [LARGE SCALE GENOMIC DNA]</scope>
    <source>
        <strain evidence="2">NBRC 103263 / KCTC 29153 / YM16-304</strain>
    </source>
</reference>
<dbReference type="EMBL" id="AP012057">
    <property type="protein sequence ID" value="BAN03357.1"/>
    <property type="molecule type" value="Genomic_DNA"/>
</dbReference>
<organism evidence="1 2">
    <name type="scientific">Ilumatobacter coccineus (strain NBRC 103263 / KCTC 29153 / YM16-304)</name>
    <dbReference type="NCBI Taxonomy" id="1313172"/>
    <lineage>
        <taxon>Bacteria</taxon>
        <taxon>Bacillati</taxon>
        <taxon>Actinomycetota</taxon>
        <taxon>Acidimicrobiia</taxon>
        <taxon>Acidimicrobiales</taxon>
        <taxon>Ilumatobacteraceae</taxon>
        <taxon>Ilumatobacter</taxon>
    </lineage>
</organism>
<gene>
    <name evidence="1" type="ORF">YM304_30430</name>
</gene>
<name>A0A6C7E9G5_ILUCY</name>
<protein>
    <submittedName>
        <fullName evidence="1">Uncharacterized protein</fullName>
    </submittedName>
</protein>
<evidence type="ECO:0000313" key="1">
    <source>
        <dbReference type="EMBL" id="BAN03357.1"/>
    </source>
</evidence>
<dbReference type="Proteomes" id="UP000011863">
    <property type="component" value="Chromosome"/>
</dbReference>
<keyword evidence="2" id="KW-1185">Reference proteome</keyword>
<dbReference type="KEGG" id="aym:YM304_30430"/>
<sequence>MVAMGLLKFTSDGNLRQLIVDRLSSGEELPKAVVSLTKGWAGVGITKVKSVQSFGPHDLSPTEFGYKTIVWVGRVAINIRNKSKGS</sequence>
<evidence type="ECO:0000313" key="2">
    <source>
        <dbReference type="Proteomes" id="UP000011863"/>
    </source>
</evidence>
<accession>A0A6C7E9G5</accession>